<feature type="disulfide bond" evidence="6">
    <location>
        <begin position="59"/>
        <end position="90"/>
    </location>
</feature>
<dbReference type="PANTHER" id="PTHR11716">
    <property type="entry name" value="PHOSPHOLIPASE A2 FAMILY MEMBER"/>
    <property type="match status" value="1"/>
</dbReference>
<dbReference type="InterPro" id="IPR033112">
    <property type="entry name" value="PLA2_Asp_AS"/>
</dbReference>
<feature type="disulfide bond" evidence="6">
    <location>
        <begin position="128"/>
        <end position="140"/>
    </location>
</feature>
<dbReference type="GO" id="GO:0004623">
    <property type="term" value="F:phospholipase A2 activity"/>
    <property type="evidence" value="ECO:0007669"/>
    <property type="project" value="InterPro"/>
</dbReference>
<keyword evidence="2" id="KW-0964">Secreted</keyword>
<organism evidence="10 11">
    <name type="scientific">Strongylus vulgaris</name>
    <name type="common">Blood worm</name>
    <dbReference type="NCBI Taxonomy" id="40348"/>
    <lineage>
        <taxon>Eukaryota</taxon>
        <taxon>Metazoa</taxon>
        <taxon>Ecdysozoa</taxon>
        <taxon>Nematoda</taxon>
        <taxon>Chromadorea</taxon>
        <taxon>Rhabditida</taxon>
        <taxon>Rhabditina</taxon>
        <taxon>Rhabditomorpha</taxon>
        <taxon>Strongyloidea</taxon>
        <taxon>Strongylidae</taxon>
        <taxon>Strongylus</taxon>
    </lineage>
</organism>
<proteinExistence type="inferred from homology"/>
<name>A0A3P7JCY3_STRVU</name>
<feature type="binding site" evidence="5">
    <location>
        <position position="94"/>
    </location>
    <ligand>
        <name>Ca(2+)</name>
        <dbReference type="ChEBI" id="CHEBI:29108"/>
    </ligand>
</feature>
<dbReference type="GO" id="GO:0005576">
    <property type="term" value="C:extracellular region"/>
    <property type="evidence" value="ECO:0007669"/>
    <property type="project" value="UniProtKB-SubCell"/>
</dbReference>
<dbReference type="Pfam" id="PF00068">
    <property type="entry name" value="Phospholip_A2_1"/>
    <property type="match status" value="1"/>
</dbReference>
<dbReference type="SMART" id="SM00085">
    <property type="entry name" value="PA2c"/>
    <property type="match status" value="1"/>
</dbReference>
<gene>
    <name evidence="10" type="ORF">SVUK_LOCUS8925</name>
</gene>
<comment type="similarity">
    <text evidence="7">Belongs to the phospholipase A2 family.</text>
</comment>
<evidence type="ECO:0000256" key="2">
    <source>
        <dbReference type="ARBA" id="ARBA00022525"/>
    </source>
</evidence>
<dbReference type="GO" id="GO:0016042">
    <property type="term" value="P:lipid catabolic process"/>
    <property type="evidence" value="ECO:0007669"/>
    <property type="project" value="InterPro"/>
</dbReference>
<feature type="active site" evidence="4">
    <location>
        <position position="143"/>
    </location>
</feature>
<dbReference type="InterPro" id="IPR001211">
    <property type="entry name" value="PLA2"/>
</dbReference>
<feature type="active site" evidence="4">
    <location>
        <position position="93"/>
    </location>
</feature>
<sequence>MVCFRVPFILLVFAVAVQLKITHHPTNFALWNLASVAKCMLGYYPLNSLQILANYGCYCGLGGGHRPVDKIDEYISAQIRSLAHSVYRCCMRHDQCYGAAQCNECKFYYFFVYVINYSWKCINGQAYCSEKQDPCRRALCNCDVEVVKCWNKHGGIPLKRAKCYTMN</sequence>
<dbReference type="GO" id="GO:0006644">
    <property type="term" value="P:phospholipid metabolic process"/>
    <property type="evidence" value="ECO:0007669"/>
    <property type="project" value="InterPro"/>
</dbReference>
<evidence type="ECO:0000256" key="7">
    <source>
        <dbReference type="RuleBase" id="RU003654"/>
    </source>
</evidence>
<comment type="cofactor">
    <cofactor evidence="5">
        <name>Ca(2+)</name>
        <dbReference type="ChEBI" id="CHEBI:29108"/>
    </cofactor>
    <text evidence="5">Binds 1 Ca(2+) ion per subunit.</text>
</comment>
<accession>A0A3P7JCY3</accession>
<keyword evidence="8" id="KW-0732">Signal</keyword>
<evidence type="ECO:0000256" key="4">
    <source>
        <dbReference type="PIRSR" id="PIRSR601211-1"/>
    </source>
</evidence>
<evidence type="ECO:0000256" key="8">
    <source>
        <dbReference type="SAM" id="SignalP"/>
    </source>
</evidence>
<dbReference type="GO" id="GO:0005509">
    <property type="term" value="F:calcium ion binding"/>
    <property type="evidence" value="ECO:0007669"/>
    <property type="project" value="InterPro"/>
</dbReference>
<feature type="chain" id="PRO_5018092545" description="Phospholipase A2-like central domain-containing protein" evidence="8">
    <location>
        <begin position="23"/>
        <end position="167"/>
    </location>
</feature>
<dbReference type="InterPro" id="IPR033113">
    <property type="entry name" value="PLA2_histidine"/>
</dbReference>
<keyword evidence="3 6" id="KW-1015">Disulfide bond</keyword>
<keyword evidence="5" id="KW-0479">Metal-binding</keyword>
<dbReference type="PROSITE" id="PS00118">
    <property type="entry name" value="PA2_HIS"/>
    <property type="match status" value="1"/>
</dbReference>
<dbReference type="OrthoDB" id="5839847at2759"/>
<dbReference type="InterPro" id="IPR036444">
    <property type="entry name" value="PLipase_A2_dom_sf"/>
</dbReference>
<keyword evidence="11" id="KW-1185">Reference proteome</keyword>
<evidence type="ECO:0000256" key="1">
    <source>
        <dbReference type="ARBA" id="ARBA00004613"/>
    </source>
</evidence>
<comment type="subcellular location">
    <subcellularLocation>
        <location evidence="1">Secreted</location>
    </subcellularLocation>
</comment>
<dbReference type="Gene3D" id="1.20.90.10">
    <property type="entry name" value="Phospholipase A2 domain"/>
    <property type="match status" value="1"/>
</dbReference>
<reference evidence="10 11" key="1">
    <citation type="submission" date="2018-11" db="EMBL/GenBank/DDBJ databases">
        <authorList>
            <consortium name="Pathogen Informatics"/>
        </authorList>
    </citation>
    <scope>NUCLEOTIDE SEQUENCE [LARGE SCALE GENOMIC DNA]</scope>
</reference>
<evidence type="ECO:0000256" key="5">
    <source>
        <dbReference type="PIRSR" id="PIRSR601211-2"/>
    </source>
</evidence>
<dbReference type="PROSITE" id="PS00119">
    <property type="entry name" value="PA2_ASP"/>
    <property type="match status" value="1"/>
</dbReference>
<dbReference type="Proteomes" id="UP000270094">
    <property type="component" value="Unassembled WGS sequence"/>
</dbReference>
<feature type="signal peptide" evidence="8">
    <location>
        <begin position="1"/>
        <end position="22"/>
    </location>
</feature>
<feature type="binding site" evidence="5">
    <location>
        <position position="58"/>
    </location>
    <ligand>
        <name>Ca(2+)</name>
        <dbReference type="ChEBI" id="CHEBI:29108"/>
    </ligand>
</feature>
<dbReference type="PANTHER" id="PTHR11716:SF107">
    <property type="entry name" value="PHOSPHOLIPASE A2"/>
    <property type="match status" value="1"/>
</dbReference>
<feature type="disulfide bond" evidence="6">
    <location>
        <begin position="96"/>
        <end position="142"/>
    </location>
</feature>
<feature type="domain" description="Phospholipase A2-like central" evidence="9">
    <location>
        <begin position="29"/>
        <end position="165"/>
    </location>
</feature>
<evidence type="ECO:0000256" key="6">
    <source>
        <dbReference type="PIRSR" id="PIRSR601211-3"/>
    </source>
</evidence>
<evidence type="ECO:0000313" key="10">
    <source>
        <dbReference type="EMBL" id="VDM73927.1"/>
    </source>
</evidence>
<feature type="disulfide bond" evidence="6">
    <location>
        <begin position="105"/>
        <end position="135"/>
    </location>
</feature>
<dbReference type="EMBL" id="UYYB01033143">
    <property type="protein sequence ID" value="VDM73927.1"/>
    <property type="molecule type" value="Genomic_DNA"/>
</dbReference>
<dbReference type="InterPro" id="IPR016090">
    <property type="entry name" value="PLA2-like_dom"/>
</dbReference>
<feature type="disulfide bond" evidence="6">
    <location>
        <begin position="89"/>
        <end position="149"/>
    </location>
</feature>
<protein>
    <recommendedName>
        <fullName evidence="9">Phospholipase A2-like central domain-containing protein</fullName>
    </recommendedName>
</protein>
<evidence type="ECO:0000313" key="11">
    <source>
        <dbReference type="Proteomes" id="UP000270094"/>
    </source>
</evidence>
<feature type="binding site" evidence="5">
    <location>
        <position position="62"/>
    </location>
    <ligand>
        <name>Ca(2+)</name>
        <dbReference type="ChEBI" id="CHEBI:29108"/>
    </ligand>
</feature>
<keyword evidence="5" id="KW-0106">Calcium</keyword>
<evidence type="ECO:0000259" key="9">
    <source>
        <dbReference type="SMART" id="SM00085"/>
    </source>
</evidence>
<feature type="binding site" evidence="5">
    <location>
        <position position="60"/>
    </location>
    <ligand>
        <name>Ca(2+)</name>
        <dbReference type="ChEBI" id="CHEBI:29108"/>
    </ligand>
</feature>
<evidence type="ECO:0000256" key="3">
    <source>
        <dbReference type="ARBA" id="ARBA00023157"/>
    </source>
</evidence>
<dbReference type="AlphaFoldDB" id="A0A3P7JCY3"/>
<dbReference type="GO" id="GO:0050482">
    <property type="term" value="P:arachidonate secretion"/>
    <property type="evidence" value="ECO:0007669"/>
    <property type="project" value="InterPro"/>
</dbReference>
<dbReference type="SUPFAM" id="SSF48619">
    <property type="entry name" value="Phospholipase A2, PLA2"/>
    <property type="match status" value="1"/>
</dbReference>